<keyword evidence="3 4" id="KW-0288">FMN</keyword>
<accession>A0A2G1MIN4</accession>
<comment type="pathway">
    <text evidence="3 4">Cofactor biosynthesis; coenzyme A biosynthesis; CoA from (R)-pantothenate: step 3/5.</text>
</comment>
<comment type="cofactor">
    <cofactor evidence="3">
        <name>FMN</name>
        <dbReference type="ChEBI" id="CHEBI:58210"/>
    </cofactor>
    <text evidence="3">Binds 1 FMN per subunit.</text>
</comment>
<comment type="pathway">
    <text evidence="3 4">Cofactor biosynthesis; coenzyme A biosynthesis; CoA from (R)-pantothenate: step 2/5.</text>
</comment>
<dbReference type="EMBL" id="NQWH01000006">
    <property type="protein sequence ID" value="PHP28616.1"/>
    <property type="molecule type" value="Genomic_DNA"/>
</dbReference>
<comment type="caution">
    <text evidence="7">The sequence shown here is derived from an EMBL/GenBank/DDBJ whole genome shotgun (WGS) entry which is preliminary data.</text>
</comment>
<dbReference type="GO" id="GO:0071513">
    <property type="term" value="C:phosphopantothenoylcysteine decarboxylase complex"/>
    <property type="evidence" value="ECO:0007669"/>
    <property type="project" value="TreeGrafter"/>
</dbReference>
<dbReference type="GO" id="GO:0046872">
    <property type="term" value="F:metal ion binding"/>
    <property type="evidence" value="ECO:0007669"/>
    <property type="project" value="UniProtKB-KW"/>
</dbReference>
<dbReference type="EC" id="6.3.2.5" evidence="3"/>
<protein>
    <recommendedName>
        <fullName evidence="3">Coenzyme A biosynthesis bifunctional protein CoaBC</fullName>
    </recommendedName>
    <alternativeName>
        <fullName evidence="3">DNA/pantothenate metabolism flavoprotein</fullName>
    </alternativeName>
    <alternativeName>
        <fullName evidence="3">Phosphopantothenoylcysteine synthetase/decarboxylase</fullName>
        <shortName evidence="3">PPCS-PPCDC</shortName>
    </alternativeName>
    <domain>
        <recommendedName>
            <fullName evidence="3">Phosphopantothenoylcysteine decarboxylase</fullName>
            <shortName evidence="3">PPC decarboxylase</shortName>
            <shortName evidence="3">PPC-DC</shortName>
            <ecNumber evidence="3">4.1.1.36</ecNumber>
        </recommendedName>
        <alternativeName>
            <fullName evidence="3">CoaC</fullName>
        </alternativeName>
    </domain>
    <domain>
        <recommendedName>
            <fullName evidence="3">Phosphopantothenate--cysteine ligase</fullName>
            <ecNumber evidence="3">6.3.2.5</ecNumber>
        </recommendedName>
        <alternativeName>
            <fullName evidence="3">CoaB</fullName>
        </alternativeName>
        <alternativeName>
            <fullName evidence="3">Phosphopantothenoylcysteine synthetase</fullName>
            <shortName evidence="3">PPC synthetase</shortName>
            <shortName evidence="3">PPC-S</shortName>
        </alternativeName>
    </domain>
</protein>
<feature type="binding site" evidence="3">
    <location>
        <position position="336"/>
    </location>
    <ligand>
        <name>CTP</name>
        <dbReference type="ChEBI" id="CHEBI:37563"/>
    </ligand>
</feature>
<reference evidence="7 8" key="1">
    <citation type="submission" date="2017-08" db="EMBL/GenBank/DDBJ databases">
        <title>Draft Genome Sequence of Loktanella cinnabarina Strain XM1, Isolated from Coastal Surface Water.</title>
        <authorList>
            <person name="Ma R."/>
            <person name="Wang J."/>
            <person name="Wang Q."/>
            <person name="Ma Z."/>
            <person name="Li J."/>
            <person name="Chen L."/>
        </authorList>
    </citation>
    <scope>NUCLEOTIDE SEQUENCE [LARGE SCALE GENOMIC DNA]</scope>
    <source>
        <strain evidence="7 8">XM1</strain>
    </source>
</reference>
<feature type="binding site" evidence="3">
    <location>
        <position position="340"/>
    </location>
    <ligand>
        <name>CTP</name>
        <dbReference type="ChEBI" id="CHEBI:37563"/>
    </ligand>
</feature>
<gene>
    <name evidence="3 7" type="primary">coaBC</name>
    <name evidence="7" type="ORF">CJ301_05290</name>
</gene>
<dbReference type="InterPro" id="IPR005252">
    <property type="entry name" value="CoaBC"/>
</dbReference>
<evidence type="ECO:0000256" key="2">
    <source>
        <dbReference type="ARBA" id="ARBA00023239"/>
    </source>
</evidence>
<dbReference type="PANTHER" id="PTHR14359:SF6">
    <property type="entry name" value="PHOSPHOPANTOTHENOYLCYSTEINE DECARBOXYLASE"/>
    <property type="match status" value="1"/>
</dbReference>
<dbReference type="NCBIfam" id="TIGR00521">
    <property type="entry name" value="coaBC_dfp"/>
    <property type="match status" value="1"/>
</dbReference>
<dbReference type="GO" id="GO:0015941">
    <property type="term" value="P:pantothenate catabolic process"/>
    <property type="evidence" value="ECO:0007669"/>
    <property type="project" value="InterPro"/>
</dbReference>
<keyword evidence="3 4" id="KW-0285">Flavoprotein</keyword>
<keyword evidence="3" id="KW-0460">Magnesium</keyword>
<comment type="function">
    <text evidence="3">Catalyzes two sequential steps in the biosynthesis of coenzyme A. In the first step cysteine is conjugated to 4'-phosphopantothenate to form 4-phosphopantothenoylcysteine. In the second step the latter compound is decarboxylated to form 4'-phosphopantotheine.</text>
</comment>
<feature type="domain" description="DNA/pantothenate metabolism flavoprotein C-terminal" evidence="6">
    <location>
        <begin position="183"/>
        <end position="393"/>
    </location>
</feature>
<dbReference type="SUPFAM" id="SSF102645">
    <property type="entry name" value="CoaB-like"/>
    <property type="match status" value="1"/>
</dbReference>
<dbReference type="Pfam" id="PF04127">
    <property type="entry name" value="DFP"/>
    <property type="match status" value="1"/>
</dbReference>
<feature type="binding site" evidence="3">
    <location>
        <position position="285"/>
    </location>
    <ligand>
        <name>CTP</name>
        <dbReference type="ChEBI" id="CHEBI:37563"/>
    </ligand>
</feature>
<comment type="catalytic activity">
    <reaction evidence="3 4">
        <text>N-[(R)-4-phosphopantothenoyl]-L-cysteine + H(+) = (R)-4'-phosphopantetheine + CO2</text>
        <dbReference type="Rhea" id="RHEA:16793"/>
        <dbReference type="ChEBI" id="CHEBI:15378"/>
        <dbReference type="ChEBI" id="CHEBI:16526"/>
        <dbReference type="ChEBI" id="CHEBI:59458"/>
        <dbReference type="ChEBI" id="CHEBI:61723"/>
        <dbReference type="EC" id="4.1.1.36"/>
    </reaction>
</comment>
<dbReference type="HAMAP" id="MF_02225">
    <property type="entry name" value="CoaBC"/>
    <property type="match status" value="1"/>
</dbReference>
<keyword evidence="8" id="KW-1185">Reference proteome</keyword>
<dbReference type="EC" id="4.1.1.36" evidence="3"/>
<feature type="binding site" evidence="3">
    <location>
        <position position="275"/>
    </location>
    <ligand>
        <name>CTP</name>
        <dbReference type="ChEBI" id="CHEBI:37563"/>
    </ligand>
</feature>
<feature type="region of interest" description="Phosphopantothenate--cysteine ligase" evidence="3">
    <location>
        <begin position="188"/>
        <end position="407"/>
    </location>
</feature>
<evidence type="ECO:0000259" key="6">
    <source>
        <dbReference type="Pfam" id="PF04127"/>
    </source>
</evidence>
<keyword evidence="3" id="KW-0511">Multifunctional enzyme</keyword>
<proteinExistence type="inferred from homology"/>
<dbReference type="SUPFAM" id="SSF52507">
    <property type="entry name" value="Homo-oligomeric flavin-containing Cys decarboxylases, HFCD"/>
    <property type="match status" value="1"/>
</dbReference>
<evidence type="ECO:0000259" key="5">
    <source>
        <dbReference type="Pfam" id="PF02441"/>
    </source>
</evidence>
<dbReference type="AlphaFoldDB" id="A0A2G1MIN4"/>
<name>A0A2G1MIN4_9RHOB</name>
<sequence length="407" mass="42071">MSHILLIIGGGIAAYKSLDLIRQLSKAGHEVTPVMTKSAGEFVTPLSVSALAGRKVHEALFDLTAEAEMGHIQLSRVADLLVVAPATADMMARMAQGRASDLASTLLLATDTPVMIAPAMNVRMWEHPATQRNLATLKGDGIMVVGPEEGEMACGEYGPGRMSEPAAILAAIERALRPDQGPLSGRHVLVTSGPTHEPIDPVRYIANRSSGAQGTAIAEALLRLGARVTFVTGPASAAPPMGADVVKVETAAEMLAAVEAALPADAAIFAAAVADWRVETAQARKIKKQAGALPGLSLAENPDILARVAGMAVGRPELVVGFAAETDEVVSHATAKRARKGCDWILANDVSPETGIMGGTENAVTLITGEGAEDWPRMSKSAVADRLAQRLAEALGAGDGTASGGRI</sequence>
<dbReference type="RefSeq" id="WP_099275019.1">
    <property type="nucleotide sequence ID" value="NZ_KZ304953.1"/>
</dbReference>
<dbReference type="InterPro" id="IPR035929">
    <property type="entry name" value="CoaB-like_sf"/>
</dbReference>
<evidence type="ECO:0000256" key="3">
    <source>
        <dbReference type="HAMAP-Rule" id="MF_02225"/>
    </source>
</evidence>
<dbReference type="Pfam" id="PF02441">
    <property type="entry name" value="Flavoprotein"/>
    <property type="match status" value="1"/>
</dbReference>
<dbReference type="OrthoDB" id="9802554at2"/>
<evidence type="ECO:0000313" key="8">
    <source>
        <dbReference type="Proteomes" id="UP000221860"/>
    </source>
</evidence>
<dbReference type="Proteomes" id="UP000221860">
    <property type="component" value="Unassembled WGS sequence"/>
</dbReference>
<dbReference type="Gene3D" id="3.40.50.1950">
    <property type="entry name" value="Flavin prenyltransferase-like"/>
    <property type="match status" value="1"/>
</dbReference>
<dbReference type="PANTHER" id="PTHR14359">
    <property type="entry name" value="HOMO-OLIGOMERIC FLAVIN CONTAINING CYS DECARBOXYLASE FAMILY"/>
    <property type="match status" value="1"/>
</dbReference>
<keyword evidence="1 3" id="KW-0210">Decarboxylase</keyword>
<feature type="binding site" evidence="3">
    <location>
        <begin position="302"/>
        <end position="305"/>
    </location>
    <ligand>
        <name>CTP</name>
        <dbReference type="ChEBI" id="CHEBI:37563"/>
    </ligand>
</feature>
<evidence type="ECO:0000256" key="4">
    <source>
        <dbReference type="RuleBase" id="RU364078"/>
    </source>
</evidence>
<dbReference type="InterPro" id="IPR036551">
    <property type="entry name" value="Flavin_trans-like"/>
</dbReference>
<feature type="binding site" evidence="3">
    <location>
        <position position="322"/>
    </location>
    <ligand>
        <name>CTP</name>
        <dbReference type="ChEBI" id="CHEBI:37563"/>
    </ligand>
</feature>
<dbReference type="GO" id="GO:0004632">
    <property type="term" value="F:phosphopantothenate--cysteine ligase activity"/>
    <property type="evidence" value="ECO:0007669"/>
    <property type="project" value="UniProtKB-UniRule"/>
</dbReference>
<evidence type="ECO:0000313" key="7">
    <source>
        <dbReference type="EMBL" id="PHP28616.1"/>
    </source>
</evidence>
<feature type="active site" description="Proton donor" evidence="3">
    <location>
        <position position="154"/>
    </location>
</feature>
<comment type="caution">
    <text evidence="3">Lacks conserved residue(s) required for the propagation of feature annotation.</text>
</comment>
<feature type="region of interest" description="Phosphopantothenoylcysteine decarboxylase" evidence="3">
    <location>
        <begin position="1"/>
        <end position="187"/>
    </location>
</feature>
<organism evidence="7 8">
    <name type="scientific">Limimaricola cinnabarinus</name>
    <dbReference type="NCBI Taxonomy" id="1125964"/>
    <lineage>
        <taxon>Bacteria</taxon>
        <taxon>Pseudomonadati</taxon>
        <taxon>Pseudomonadota</taxon>
        <taxon>Alphaproteobacteria</taxon>
        <taxon>Rhodobacterales</taxon>
        <taxon>Paracoccaceae</taxon>
        <taxon>Limimaricola</taxon>
    </lineage>
</organism>
<dbReference type="GO" id="GO:0010181">
    <property type="term" value="F:FMN binding"/>
    <property type="evidence" value="ECO:0007669"/>
    <property type="project" value="UniProtKB-UniRule"/>
</dbReference>
<dbReference type="Gene3D" id="3.40.50.10300">
    <property type="entry name" value="CoaB-like"/>
    <property type="match status" value="1"/>
</dbReference>
<keyword evidence="3" id="KW-0479">Metal-binding</keyword>
<keyword evidence="3 4" id="KW-0436">Ligase</keyword>
<comment type="similarity">
    <text evidence="3 4">In the N-terminal section; belongs to the HFCD (homo-oligomeric flavin containing Cys decarboxylase) superfamily.</text>
</comment>
<comment type="similarity">
    <text evidence="3 4">In the C-terminal section; belongs to the PPC synthetase family.</text>
</comment>
<dbReference type="InterPro" id="IPR007085">
    <property type="entry name" value="DNA/pantothenate-metab_flavo_C"/>
</dbReference>
<evidence type="ECO:0000256" key="1">
    <source>
        <dbReference type="ARBA" id="ARBA00022793"/>
    </source>
</evidence>
<feature type="domain" description="Flavoprotein" evidence="5">
    <location>
        <begin position="3"/>
        <end position="174"/>
    </location>
</feature>
<dbReference type="GO" id="GO:0004633">
    <property type="term" value="F:phosphopantothenoylcysteine decarboxylase activity"/>
    <property type="evidence" value="ECO:0007669"/>
    <property type="project" value="UniProtKB-UniRule"/>
</dbReference>
<comment type="cofactor">
    <cofactor evidence="3">
        <name>Mg(2+)</name>
        <dbReference type="ChEBI" id="CHEBI:18420"/>
    </cofactor>
</comment>
<comment type="catalytic activity">
    <reaction evidence="3 4">
        <text>(R)-4'-phosphopantothenate + L-cysteine + CTP = N-[(R)-4-phosphopantothenoyl]-L-cysteine + CMP + diphosphate + H(+)</text>
        <dbReference type="Rhea" id="RHEA:19397"/>
        <dbReference type="ChEBI" id="CHEBI:10986"/>
        <dbReference type="ChEBI" id="CHEBI:15378"/>
        <dbReference type="ChEBI" id="CHEBI:33019"/>
        <dbReference type="ChEBI" id="CHEBI:35235"/>
        <dbReference type="ChEBI" id="CHEBI:37563"/>
        <dbReference type="ChEBI" id="CHEBI:59458"/>
        <dbReference type="ChEBI" id="CHEBI:60377"/>
        <dbReference type="EC" id="6.3.2.5"/>
    </reaction>
</comment>
<dbReference type="UniPathway" id="UPA00241">
    <property type="reaction ID" value="UER00353"/>
</dbReference>
<keyword evidence="2 3" id="KW-0456">Lyase</keyword>
<dbReference type="GO" id="GO:0015937">
    <property type="term" value="P:coenzyme A biosynthetic process"/>
    <property type="evidence" value="ECO:0007669"/>
    <property type="project" value="UniProtKB-UniRule"/>
</dbReference>
<comment type="function">
    <text evidence="4">Catalyzes two steps in the biosynthesis of coenzyme A. In the first step cysteine is conjugated to 4'-phosphopantothenate to form 4-phosphopantothenoylcysteine, in the latter compound is decarboxylated to form 4'-phosphopantotheine.</text>
</comment>
<dbReference type="InterPro" id="IPR003382">
    <property type="entry name" value="Flavoprotein"/>
</dbReference>